<dbReference type="InterPro" id="IPR011050">
    <property type="entry name" value="Pectin_lyase_fold/virulence"/>
</dbReference>
<feature type="transmembrane region" description="Helical" evidence="1">
    <location>
        <begin position="1129"/>
        <end position="1147"/>
    </location>
</feature>
<accession>A0A1X7UFN1</accession>
<feature type="transmembrane region" description="Helical" evidence="1">
    <location>
        <begin position="846"/>
        <end position="866"/>
    </location>
</feature>
<evidence type="ECO:0000313" key="3">
    <source>
        <dbReference type="EnsemblMetazoa" id="Aqu2.1.26582_001"/>
    </source>
</evidence>
<evidence type="ECO:0000256" key="2">
    <source>
        <dbReference type="SAM" id="SignalP"/>
    </source>
</evidence>
<feature type="chain" id="PRO_5010873652" description="TRP C-terminal domain-containing protein" evidence="2">
    <location>
        <begin position="20"/>
        <end position="1282"/>
    </location>
</feature>
<feature type="transmembrane region" description="Helical" evidence="1">
    <location>
        <begin position="878"/>
        <end position="898"/>
    </location>
</feature>
<reference evidence="3" key="1">
    <citation type="submission" date="2017-05" db="UniProtKB">
        <authorList>
            <consortium name="EnsemblMetazoa"/>
        </authorList>
    </citation>
    <scope>IDENTIFICATION</scope>
</reference>
<keyword evidence="1" id="KW-0472">Membrane</keyword>
<sequence>MLASAGLLLFVFQLSFVLSASPLQKIICVHKSNSSDVLIRHNCTLMAKDLSSGAQEVSDDTVLLLLNKNETLESIIQFMNVSGLTLSGNETNIFCNQQFVKYGLRFINVSNLKISGLSIINCGALHQKTRLSYDYNTTYNISAAIFINKCTNLQIHNVIISNSTGTGLTLFDCNGKVEIFHSCFSNNTPGFLGPSNDSQVQYSGGGIYYELTLHCNIQEDNCNVHSGIYSSNGSFIVHDCSFTFNSVAVNANVFDKSFFPSGGLIVFLSGFAHNNTVNIENSNFISNTGVYGGGLFIVCRESSTNNSIRVNNVTLFDNNASLGGGGLDIGFKFRKPAVNEFNSIIVQSCNISSNRAYFGGGAVFFVTSASQVDPSNTIEFRDTVWKENKATYGSAIYLEPIFNKSPANTIFPVPHFVNCNFTNNYITFNRTGSSSSGAGISSIGTGAMNSKAISFTLSGLITFSKNNGTAVYLIDSNFIASKDALIIFSNNTGTYGGALSINGFASIYASSNTSFMFLNNKASVKGGAIYFYSTDIISSLLIGASCFVEHITGARETITFYFRNNTDSFGMSMYVSSLLPCNTLCQSSKVYLTYIPPERLLTGECVGNFIFADHNGTVQGNVATETSEFDQLHEVGVKKIVPGKGFTIPFVTRDELGHQSMEPLFGILTTNNDSLYLTNTYTALNRFRMRGQPNDTGHLEIGTLYFRNLTVGIDITMSACPPGFINKNNTCVCSADYDSDHYYGIVRCDNREFVASLSSLFWVGYIGNESEDTLFTGLCPQGYCNYNLTFHVLPSVPSFSELDSLICGGSNRTGILCGDCMENNSVYYNSPGYKCGNNELCSYGPLFYILTSIIPLTLMFTIIVMLGVNFNSGIWNGFVFFSQIVGYFTATFSSISYVSSSERALHIISALIYGLFSLHFFNNDSLSFCLFKNANFFAIMGIEIFSLIFAFLLVITLVSVMKSNYFYRLQTTCCKRPFFKPTTLTKALTTFLILCYSQTTQICFKIMEIGFLTNKGSSIISPLRVQQMGSQAYFTGVHIPFAIAAIIGILTIVIVTPLCLIAYPVFYKVLPQRNKVTATLFRKVEMLKPIFDAFQGCFEDKYRFFAGLYFLYRVIFVSVFSLISVPLASLSIAQVVLMIMLAIHLKFEPYKNKLHNNIDSCLFLLMGIINTLALARFVQSDTYSQDKTMIVLGYIQLFLVYLPIFIIICLLIGLARKKLCRKLPQMRDSAELKMLSDSYNSESCRDSNTVSTNYIDIETVSSLDTADGSKLRKELEDLEDSL</sequence>
<dbReference type="SMART" id="SM00710">
    <property type="entry name" value="PbH1"/>
    <property type="match status" value="6"/>
</dbReference>
<dbReference type="OMA" id="INCASNL"/>
<protein>
    <recommendedName>
        <fullName evidence="4">TRP C-terminal domain-containing protein</fullName>
    </recommendedName>
</protein>
<dbReference type="PANTHER" id="PTHR11319">
    <property type="entry name" value="G PROTEIN-COUPLED RECEPTOR-RELATED"/>
    <property type="match status" value="1"/>
</dbReference>
<feature type="signal peptide" evidence="2">
    <location>
        <begin position="1"/>
        <end position="19"/>
    </location>
</feature>
<dbReference type="OrthoDB" id="5989148at2759"/>
<feature type="transmembrane region" description="Helical" evidence="1">
    <location>
        <begin position="1039"/>
        <end position="1066"/>
    </location>
</feature>
<feature type="transmembrane region" description="Helical" evidence="1">
    <location>
        <begin position="904"/>
        <end position="922"/>
    </location>
</feature>
<feature type="transmembrane region" description="Helical" evidence="1">
    <location>
        <begin position="1190"/>
        <end position="1215"/>
    </location>
</feature>
<evidence type="ECO:0008006" key="4">
    <source>
        <dbReference type="Google" id="ProtNLM"/>
    </source>
</evidence>
<proteinExistence type="predicted"/>
<keyword evidence="1" id="KW-0812">Transmembrane</keyword>
<keyword evidence="2" id="KW-0732">Signal</keyword>
<dbReference type="InterPro" id="IPR006626">
    <property type="entry name" value="PbH1"/>
</dbReference>
<evidence type="ECO:0000256" key="1">
    <source>
        <dbReference type="SAM" id="Phobius"/>
    </source>
</evidence>
<keyword evidence="1" id="KW-1133">Transmembrane helix</keyword>
<dbReference type="PANTHER" id="PTHR11319:SF35">
    <property type="entry name" value="OUTER MEMBRANE PROTEIN PMPC-RELATED"/>
    <property type="match status" value="1"/>
</dbReference>
<name>A0A1X7UFN1_AMPQE</name>
<feature type="transmembrane region" description="Helical" evidence="1">
    <location>
        <begin position="1159"/>
        <end position="1178"/>
    </location>
</feature>
<dbReference type="InParanoid" id="A0A1X7UFN1"/>
<dbReference type="EnsemblMetazoa" id="Aqu2.1.26582_001">
    <property type="protein sequence ID" value="Aqu2.1.26582_001"/>
    <property type="gene ID" value="Aqu2.1.26582"/>
</dbReference>
<feature type="transmembrane region" description="Helical" evidence="1">
    <location>
        <begin position="1104"/>
        <end position="1123"/>
    </location>
</feature>
<dbReference type="SUPFAM" id="SSF51126">
    <property type="entry name" value="Pectin lyase-like"/>
    <property type="match status" value="1"/>
</dbReference>
<organism evidence="3">
    <name type="scientific">Amphimedon queenslandica</name>
    <name type="common">Sponge</name>
    <dbReference type="NCBI Taxonomy" id="400682"/>
    <lineage>
        <taxon>Eukaryota</taxon>
        <taxon>Metazoa</taxon>
        <taxon>Porifera</taxon>
        <taxon>Demospongiae</taxon>
        <taxon>Heteroscleromorpha</taxon>
        <taxon>Haplosclerida</taxon>
        <taxon>Niphatidae</taxon>
        <taxon>Amphimedon</taxon>
    </lineage>
</organism>
<feature type="transmembrane region" description="Helical" evidence="1">
    <location>
        <begin position="934"/>
        <end position="960"/>
    </location>
</feature>